<keyword evidence="1" id="KW-1133">Transmembrane helix</keyword>
<name>A0ABT8RHI5_9BACT</name>
<dbReference type="EMBL" id="JAUKPO010000065">
    <property type="protein sequence ID" value="MDO1451544.1"/>
    <property type="molecule type" value="Genomic_DNA"/>
</dbReference>
<reference evidence="2" key="1">
    <citation type="submission" date="2023-07" db="EMBL/GenBank/DDBJ databases">
        <title>The genome sequence of Rhodocytophaga aerolata KACC 12507.</title>
        <authorList>
            <person name="Zhang X."/>
        </authorList>
    </citation>
    <scope>NUCLEOTIDE SEQUENCE</scope>
    <source>
        <strain evidence="2">KACC 12507</strain>
    </source>
</reference>
<feature type="transmembrane region" description="Helical" evidence="1">
    <location>
        <begin position="105"/>
        <end position="123"/>
    </location>
</feature>
<keyword evidence="3" id="KW-1185">Reference proteome</keyword>
<gene>
    <name evidence="2" type="ORF">Q0590_35050</name>
</gene>
<keyword evidence="1" id="KW-0812">Transmembrane</keyword>
<dbReference type="Proteomes" id="UP001168528">
    <property type="component" value="Unassembled WGS sequence"/>
</dbReference>
<feature type="transmembrane region" description="Helical" evidence="1">
    <location>
        <begin position="78"/>
        <end position="99"/>
    </location>
</feature>
<comment type="caution">
    <text evidence="2">The sequence shown here is derived from an EMBL/GenBank/DDBJ whole genome shotgun (WGS) entry which is preliminary data.</text>
</comment>
<proteinExistence type="predicted"/>
<sequence length="177" mass="20019">MKILYRSLIYRSIILVLLSVVNLYAQPGLRKIEIIKGFPNHGYRYGDIYLNIKEVAPILKKHEQAYSLLKPAKTNYSLANSLATVGIIGIIYPLGYKLFGYDSKAFWPILGMGIGTFTISIPFRIKANKQGIKAVELYNSILGSNLYEQDLYRVKVGFTNHGIGVILHLHPSPENYR</sequence>
<accession>A0ABT8RHI5</accession>
<keyword evidence="1" id="KW-0472">Membrane</keyword>
<dbReference type="RefSeq" id="WP_302042341.1">
    <property type="nucleotide sequence ID" value="NZ_JAUKPO010000065.1"/>
</dbReference>
<evidence type="ECO:0000313" key="2">
    <source>
        <dbReference type="EMBL" id="MDO1451544.1"/>
    </source>
</evidence>
<protein>
    <submittedName>
        <fullName evidence="2">Uncharacterized protein</fullName>
    </submittedName>
</protein>
<evidence type="ECO:0000313" key="3">
    <source>
        <dbReference type="Proteomes" id="UP001168528"/>
    </source>
</evidence>
<organism evidence="2 3">
    <name type="scientific">Rhodocytophaga aerolata</name>
    <dbReference type="NCBI Taxonomy" id="455078"/>
    <lineage>
        <taxon>Bacteria</taxon>
        <taxon>Pseudomonadati</taxon>
        <taxon>Bacteroidota</taxon>
        <taxon>Cytophagia</taxon>
        <taxon>Cytophagales</taxon>
        <taxon>Rhodocytophagaceae</taxon>
        <taxon>Rhodocytophaga</taxon>
    </lineage>
</organism>
<evidence type="ECO:0000256" key="1">
    <source>
        <dbReference type="SAM" id="Phobius"/>
    </source>
</evidence>